<protein>
    <submittedName>
        <fullName evidence="2">Uncharacterized protein</fullName>
    </submittedName>
</protein>
<feature type="transmembrane region" description="Helical" evidence="1">
    <location>
        <begin position="251"/>
        <end position="276"/>
    </location>
</feature>
<keyword evidence="1" id="KW-0472">Membrane</keyword>
<keyword evidence="1" id="KW-1133">Transmembrane helix</keyword>
<dbReference type="AlphaFoldDB" id="A0A1A9W987"/>
<accession>A0A1A9W987</accession>
<keyword evidence="3" id="KW-1185">Reference proteome</keyword>
<organism evidence="2 3">
    <name type="scientific">Glossina brevipalpis</name>
    <dbReference type="NCBI Taxonomy" id="37001"/>
    <lineage>
        <taxon>Eukaryota</taxon>
        <taxon>Metazoa</taxon>
        <taxon>Ecdysozoa</taxon>
        <taxon>Arthropoda</taxon>
        <taxon>Hexapoda</taxon>
        <taxon>Insecta</taxon>
        <taxon>Pterygota</taxon>
        <taxon>Neoptera</taxon>
        <taxon>Endopterygota</taxon>
        <taxon>Diptera</taxon>
        <taxon>Brachycera</taxon>
        <taxon>Muscomorpha</taxon>
        <taxon>Hippoboscoidea</taxon>
        <taxon>Glossinidae</taxon>
        <taxon>Glossina</taxon>
    </lineage>
</organism>
<reference evidence="2" key="2">
    <citation type="submission" date="2020-05" db="UniProtKB">
        <authorList>
            <consortium name="EnsemblMetazoa"/>
        </authorList>
    </citation>
    <scope>IDENTIFICATION</scope>
    <source>
        <strain evidence="2">IAEA</strain>
    </source>
</reference>
<feature type="transmembrane region" description="Helical" evidence="1">
    <location>
        <begin position="209"/>
        <end position="231"/>
    </location>
</feature>
<name>A0A1A9W987_9MUSC</name>
<reference evidence="3" key="1">
    <citation type="submission" date="2014-03" db="EMBL/GenBank/DDBJ databases">
        <authorList>
            <person name="Aksoy S."/>
            <person name="Warren W."/>
            <person name="Wilson R.K."/>
        </authorList>
    </citation>
    <scope>NUCLEOTIDE SEQUENCE [LARGE SCALE GENOMIC DNA]</scope>
    <source>
        <strain evidence="3">IAEA</strain>
    </source>
</reference>
<evidence type="ECO:0000313" key="2">
    <source>
        <dbReference type="EnsemblMetazoa" id="GBRI010885-PA"/>
    </source>
</evidence>
<dbReference type="VEuPathDB" id="VectorBase:GBRI010885"/>
<keyword evidence="1" id="KW-0812">Transmembrane</keyword>
<evidence type="ECO:0000313" key="3">
    <source>
        <dbReference type="Proteomes" id="UP000091820"/>
    </source>
</evidence>
<dbReference type="Proteomes" id="UP000091820">
    <property type="component" value="Unassembled WGS sequence"/>
</dbReference>
<dbReference type="EnsemblMetazoa" id="GBRI010885-RA">
    <property type="protein sequence ID" value="GBRI010885-PA"/>
    <property type="gene ID" value="GBRI010885"/>
</dbReference>
<evidence type="ECO:0000256" key="1">
    <source>
        <dbReference type="SAM" id="Phobius"/>
    </source>
</evidence>
<sequence length="333" mass="36992">MAVKNNVLKFINYLSKVQISFKKLSSRILDNCCEYESFTARRSSGLWDSIFSNNGHPMGGSITFSFNLYGVALESVSTFNELGVVFEVVVIYIVNELGVFALQIRLAKTSAYLLLEGLSVPVLPNAPLLSLFISSSWLSTLAVKSSTSLNNILDNFPPYHHNIRKICHTNTFGLAQFVALHQHFENPIVVIIIIANRFHDMKIFRRRKCGTAATVFNLLAVCAVMMLLLAYQTEVSTSALFTPLSIIELYLTGSALVENLFGIFVAALSDLLWVVITVQLQISIGLQGAGKETQVYGNLLEMAIGIPPSRDDKILSLRRDRPCNLHILYPLNN</sequence>
<proteinExistence type="predicted"/>